<organism evidence="2 3">
    <name type="scientific">Meridianimarinicoccus marinus</name>
    <dbReference type="NCBI Taxonomy" id="3231483"/>
    <lineage>
        <taxon>Bacteria</taxon>
        <taxon>Pseudomonadati</taxon>
        <taxon>Pseudomonadota</taxon>
        <taxon>Alphaproteobacteria</taxon>
        <taxon>Rhodobacterales</taxon>
        <taxon>Paracoccaceae</taxon>
        <taxon>Meridianimarinicoccus</taxon>
    </lineage>
</organism>
<dbReference type="Proteomes" id="UP001553161">
    <property type="component" value="Unassembled WGS sequence"/>
</dbReference>
<dbReference type="Gene3D" id="3.30.160.390">
    <property type="entry name" value="Integrase, DNA-binding domain"/>
    <property type="match status" value="1"/>
</dbReference>
<comment type="caution">
    <text evidence="2">The sequence shown here is derived from an EMBL/GenBank/DDBJ whole genome shotgun (WGS) entry which is preliminary data.</text>
</comment>
<reference evidence="2 3" key="1">
    <citation type="submission" date="2024-07" db="EMBL/GenBank/DDBJ databases">
        <authorList>
            <person name="Kang M."/>
        </authorList>
    </citation>
    <scope>NUCLEOTIDE SEQUENCE [LARGE SCALE GENOMIC DNA]</scope>
    <source>
        <strain evidence="2 3">DFM31</strain>
    </source>
</reference>
<protein>
    <submittedName>
        <fullName evidence="2">Arm DNA-binding domain-containing protein</fullName>
    </submittedName>
</protein>
<name>A0ABV3LBM4_9RHOB</name>
<dbReference type="InterPro" id="IPR038488">
    <property type="entry name" value="Integrase_DNA-bd_sf"/>
</dbReference>
<dbReference type="Pfam" id="PF13356">
    <property type="entry name" value="Arm-DNA-bind_3"/>
    <property type="match status" value="1"/>
</dbReference>
<evidence type="ECO:0000313" key="2">
    <source>
        <dbReference type="EMBL" id="MEV8468908.1"/>
    </source>
</evidence>
<accession>A0ABV3LBM4</accession>
<feature type="domain" description="Integrase DNA-binding" evidence="1">
    <location>
        <begin position="4"/>
        <end position="93"/>
    </location>
</feature>
<dbReference type="GO" id="GO:0003677">
    <property type="term" value="F:DNA binding"/>
    <property type="evidence" value="ECO:0007669"/>
    <property type="project" value="UniProtKB-KW"/>
</dbReference>
<dbReference type="RefSeq" id="WP_366194863.1">
    <property type="nucleotide sequence ID" value="NZ_JBFBVU010000050.1"/>
</dbReference>
<gene>
    <name evidence="2" type="ORF">AB0T83_19345</name>
</gene>
<evidence type="ECO:0000313" key="3">
    <source>
        <dbReference type="Proteomes" id="UP001553161"/>
    </source>
</evidence>
<proteinExistence type="predicted"/>
<evidence type="ECO:0000259" key="1">
    <source>
        <dbReference type="Pfam" id="PF13356"/>
    </source>
</evidence>
<keyword evidence="2" id="KW-0238">DNA-binding</keyword>
<keyword evidence="3" id="KW-1185">Reference proteome</keyword>
<sequence length="116" mass="12652">MSLLTPSMIDAARPSVLADGDGLFLKTVAKSDRLVLRSGSDRPLHTWLFRFRSAVTGAEKSVVLGWYPDVSITLARSRRDQMAAQVKAGEDPVGWVIDDGPTGIDPLTTITRLEDQ</sequence>
<dbReference type="EMBL" id="JBFBVU010000050">
    <property type="protein sequence ID" value="MEV8468908.1"/>
    <property type="molecule type" value="Genomic_DNA"/>
</dbReference>
<dbReference type="InterPro" id="IPR025166">
    <property type="entry name" value="Integrase_DNA_bind_dom"/>
</dbReference>